<dbReference type="GO" id="GO:0008610">
    <property type="term" value="P:lipid biosynthetic process"/>
    <property type="evidence" value="ECO:0007669"/>
    <property type="project" value="UniProtKB-ARBA"/>
</dbReference>
<dbReference type="GO" id="GO:0005737">
    <property type="term" value="C:cytoplasm"/>
    <property type="evidence" value="ECO:0007669"/>
    <property type="project" value="TreeGrafter"/>
</dbReference>
<dbReference type="GO" id="GO:0044550">
    <property type="term" value="P:secondary metabolite biosynthetic process"/>
    <property type="evidence" value="ECO:0007669"/>
    <property type="project" value="TreeGrafter"/>
</dbReference>
<dbReference type="GO" id="GO:0031177">
    <property type="term" value="F:phosphopantetheine binding"/>
    <property type="evidence" value="ECO:0007669"/>
    <property type="project" value="TreeGrafter"/>
</dbReference>
<dbReference type="SUPFAM" id="SSF52777">
    <property type="entry name" value="CoA-dependent acyltransferases"/>
    <property type="match status" value="2"/>
</dbReference>
<evidence type="ECO:0000313" key="3">
    <source>
        <dbReference type="Proteomes" id="UP000580474"/>
    </source>
</evidence>
<feature type="domain" description="Condensation" evidence="1">
    <location>
        <begin position="64"/>
        <end position="466"/>
    </location>
</feature>
<dbReference type="PANTHER" id="PTHR45527">
    <property type="entry name" value="NONRIBOSOMAL PEPTIDE SYNTHETASE"/>
    <property type="match status" value="1"/>
</dbReference>
<dbReference type="InterPro" id="IPR001242">
    <property type="entry name" value="Condensation_dom"/>
</dbReference>
<proteinExistence type="predicted"/>
<dbReference type="AlphaFoldDB" id="A0A840NEG7"/>
<reference evidence="2 3" key="1">
    <citation type="submission" date="2020-08" db="EMBL/GenBank/DDBJ databases">
        <title>Sequencing the genomes of 1000 actinobacteria strains.</title>
        <authorList>
            <person name="Klenk H.-P."/>
        </authorList>
    </citation>
    <scope>NUCLEOTIDE SEQUENCE [LARGE SCALE GENOMIC DNA]</scope>
    <source>
        <strain evidence="2 3">DSM 45582</strain>
    </source>
</reference>
<organism evidence="2 3">
    <name type="scientific">Saccharopolyspora gloriosae</name>
    <dbReference type="NCBI Taxonomy" id="455344"/>
    <lineage>
        <taxon>Bacteria</taxon>
        <taxon>Bacillati</taxon>
        <taxon>Actinomycetota</taxon>
        <taxon>Actinomycetes</taxon>
        <taxon>Pseudonocardiales</taxon>
        <taxon>Pseudonocardiaceae</taxon>
        <taxon>Saccharopolyspora</taxon>
    </lineage>
</organism>
<dbReference type="InterPro" id="IPR023213">
    <property type="entry name" value="CAT-like_dom_sf"/>
</dbReference>
<dbReference type="Proteomes" id="UP000580474">
    <property type="component" value="Unassembled WGS sequence"/>
</dbReference>
<comment type="caution">
    <text evidence="2">The sequence shown here is derived from an EMBL/GenBank/DDBJ whole genome shotgun (WGS) entry which is preliminary data.</text>
</comment>
<protein>
    <recommendedName>
        <fullName evidence="1">Condensation domain-containing protein</fullName>
    </recommendedName>
</protein>
<keyword evidence="3" id="KW-1185">Reference proteome</keyword>
<dbReference type="RefSeq" id="WP_184478327.1">
    <property type="nucleotide sequence ID" value="NZ_JACHIV010000001.1"/>
</dbReference>
<evidence type="ECO:0000313" key="2">
    <source>
        <dbReference type="EMBL" id="MBB5068673.1"/>
    </source>
</evidence>
<name>A0A840NEG7_9PSEU</name>
<dbReference type="Gene3D" id="3.30.559.30">
    <property type="entry name" value="Nonribosomal peptide synthetase, condensation domain"/>
    <property type="match status" value="1"/>
</dbReference>
<dbReference type="Gene3D" id="3.30.559.10">
    <property type="entry name" value="Chloramphenicol acetyltransferase-like domain"/>
    <property type="match status" value="1"/>
</dbReference>
<evidence type="ECO:0000259" key="1">
    <source>
        <dbReference type="Pfam" id="PF00668"/>
    </source>
</evidence>
<dbReference type="PANTHER" id="PTHR45527:SF1">
    <property type="entry name" value="FATTY ACID SYNTHASE"/>
    <property type="match status" value="1"/>
</dbReference>
<dbReference type="Pfam" id="PF00668">
    <property type="entry name" value="Condensation"/>
    <property type="match status" value="1"/>
</dbReference>
<dbReference type="EMBL" id="JACHIV010000001">
    <property type="protein sequence ID" value="MBB5068673.1"/>
    <property type="molecule type" value="Genomic_DNA"/>
</dbReference>
<dbReference type="GO" id="GO:0043041">
    <property type="term" value="P:amino acid activation for nonribosomal peptide biosynthetic process"/>
    <property type="evidence" value="ECO:0007669"/>
    <property type="project" value="TreeGrafter"/>
</dbReference>
<sequence length="478" mass="52810">MRMNALREYEPAAGRLVEWRPTESTMDSIGAAREHPAPPSSFQENHIRRSLANDAAGAVHSPWLSTVFDLPGRIDADAMAVAWQQWVRRHGTLLTWFEDTGDELRRYALDADDVEFAPVEIGDRDGAQIRDHLLHRFDGATSALRWPPFVLGAVLREESSTVFFAVDHAHTDGYSIFLVFDELRRLYEQQVGGEPAALPEVGDHAVFAARERGRALEPEAQAAAVRTWSDFWLSGGERPPSFPLPLGLDDGEPRGKLLMERELFDADQANAFGKRCREHRGGFAAGIFAALAIAASELAGAESFRTLTPVQTRDERQWAAAQGWFINLVPLHFSLTGLGTFGEVLTAAEEAFTRARAIADVPVVKLVELLGSQLRLQEDARTVLPIVSFIDLRRIRGGELWEQADAQVLSGPGEGFDVPMWVNRLRGLTYLKASYPDTAVAADNVARYLDRTMAVLHRVIADGDHEFRSAVPAAALAE</sequence>
<dbReference type="GO" id="GO:0003824">
    <property type="term" value="F:catalytic activity"/>
    <property type="evidence" value="ECO:0007669"/>
    <property type="project" value="InterPro"/>
</dbReference>
<gene>
    <name evidence="2" type="ORF">BJ969_001761</name>
</gene>
<accession>A0A840NEG7</accession>